<comment type="caution">
    <text evidence="1">The sequence shown here is derived from an EMBL/GenBank/DDBJ whole genome shotgun (WGS) entry which is preliminary data.</text>
</comment>
<name>A0AC60NRX3_IXOPE</name>
<gene>
    <name evidence="1" type="ORF">HPB47_013024</name>
</gene>
<dbReference type="Proteomes" id="UP000805193">
    <property type="component" value="Unassembled WGS sequence"/>
</dbReference>
<accession>A0AC60NRX3</accession>
<reference evidence="1 2" key="1">
    <citation type="journal article" date="2020" name="Cell">
        <title>Large-Scale Comparative Analyses of Tick Genomes Elucidate Their Genetic Diversity and Vector Capacities.</title>
        <authorList>
            <consortium name="Tick Genome and Microbiome Consortium (TIGMIC)"/>
            <person name="Jia N."/>
            <person name="Wang J."/>
            <person name="Shi W."/>
            <person name="Du L."/>
            <person name="Sun Y."/>
            <person name="Zhan W."/>
            <person name="Jiang J.F."/>
            <person name="Wang Q."/>
            <person name="Zhang B."/>
            <person name="Ji P."/>
            <person name="Bell-Sakyi L."/>
            <person name="Cui X.M."/>
            <person name="Yuan T.T."/>
            <person name="Jiang B.G."/>
            <person name="Yang W.F."/>
            <person name="Lam T.T."/>
            <person name="Chang Q.C."/>
            <person name="Ding S.J."/>
            <person name="Wang X.J."/>
            <person name="Zhu J.G."/>
            <person name="Ruan X.D."/>
            <person name="Zhao L."/>
            <person name="Wei J.T."/>
            <person name="Ye R.Z."/>
            <person name="Que T.C."/>
            <person name="Du C.H."/>
            <person name="Zhou Y.H."/>
            <person name="Cheng J.X."/>
            <person name="Dai P.F."/>
            <person name="Guo W.B."/>
            <person name="Han X.H."/>
            <person name="Huang E.J."/>
            <person name="Li L.F."/>
            <person name="Wei W."/>
            <person name="Gao Y.C."/>
            <person name="Liu J.Z."/>
            <person name="Shao H.Z."/>
            <person name="Wang X."/>
            <person name="Wang C.C."/>
            <person name="Yang T.C."/>
            <person name="Huo Q.B."/>
            <person name="Li W."/>
            <person name="Chen H.Y."/>
            <person name="Chen S.E."/>
            <person name="Zhou L.G."/>
            <person name="Ni X.B."/>
            <person name="Tian J.H."/>
            <person name="Sheng Y."/>
            <person name="Liu T."/>
            <person name="Pan Y.S."/>
            <person name="Xia L.Y."/>
            <person name="Li J."/>
            <person name="Zhao F."/>
            <person name="Cao W.C."/>
        </authorList>
    </citation>
    <scope>NUCLEOTIDE SEQUENCE [LARGE SCALE GENOMIC DNA]</scope>
    <source>
        <strain evidence="1">Iper-2018</strain>
    </source>
</reference>
<keyword evidence="2" id="KW-1185">Reference proteome</keyword>
<evidence type="ECO:0000313" key="1">
    <source>
        <dbReference type="EMBL" id="KAG0409880.1"/>
    </source>
</evidence>
<proteinExistence type="predicted"/>
<dbReference type="EMBL" id="JABSTQ010011583">
    <property type="protein sequence ID" value="KAG0409880.1"/>
    <property type="molecule type" value="Genomic_DNA"/>
</dbReference>
<organism evidence="1 2">
    <name type="scientific">Ixodes persulcatus</name>
    <name type="common">Taiga tick</name>
    <dbReference type="NCBI Taxonomy" id="34615"/>
    <lineage>
        <taxon>Eukaryota</taxon>
        <taxon>Metazoa</taxon>
        <taxon>Ecdysozoa</taxon>
        <taxon>Arthropoda</taxon>
        <taxon>Chelicerata</taxon>
        <taxon>Arachnida</taxon>
        <taxon>Acari</taxon>
        <taxon>Parasitiformes</taxon>
        <taxon>Ixodida</taxon>
        <taxon>Ixodoidea</taxon>
        <taxon>Ixodidae</taxon>
        <taxon>Ixodinae</taxon>
        <taxon>Ixodes</taxon>
    </lineage>
</organism>
<sequence length="90" mass="10010">MRPRRMLLAVYSRISWTKATRHTWRRSAEEHCGRPAVQPSLDSGDRLIGGRAALPGSWPWQAFLPVQPTEHCGGALIDDQHVITAAHCAV</sequence>
<evidence type="ECO:0000313" key="2">
    <source>
        <dbReference type="Proteomes" id="UP000805193"/>
    </source>
</evidence>
<protein>
    <submittedName>
        <fullName evidence="1">Uncharacterized protein</fullName>
    </submittedName>
</protein>